<dbReference type="Gene3D" id="2.180.10.10">
    <property type="entry name" value="RHS repeat-associated core"/>
    <property type="match status" value="1"/>
</dbReference>
<dbReference type="InterPro" id="IPR050708">
    <property type="entry name" value="T6SS_VgrG/RHS"/>
</dbReference>
<dbReference type="Pfam" id="PF07591">
    <property type="entry name" value="PT-HINT"/>
    <property type="match status" value="1"/>
</dbReference>
<dbReference type="Pfam" id="PF03534">
    <property type="entry name" value="SpvB"/>
    <property type="match status" value="1"/>
</dbReference>
<evidence type="ECO:0000256" key="4">
    <source>
        <dbReference type="ARBA" id="ARBA00023026"/>
    </source>
</evidence>
<dbReference type="SUPFAM" id="SSF51294">
    <property type="entry name" value="Hedgehog/intein (Hint) domain"/>
    <property type="match status" value="1"/>
</dbReference>
<feature type="domain" description="Teneurin-like YD-shell" evidence="6">
    <location>
        <begin position="1861"/>
        <end position="2111"/>
    </location>
</feature>
<keyword evidence="4" id="KW-0843">Virulence</keyword>
<accession>A0ABT5EPU0</accession>
<name>A0ABT5EPU0_9BACT</name>
<dbReference type="NCBIfam" id="TIGR03696">
    <property type="entry name" value="Rhs_assc_core"/>
    <property type="match status" value="1"/>
</dbReference>
<dbReference type="InterPro" id="IPR028994">
    <property type="entry name" value="Integrin_alpha_N"/>
</dbReference>
<proteinExistence type="predicted"/>
<dbReference type="RefSeq" id="WP_271918170.1">
    <property type="nucleotide sequence ID" value="NZ_JAQNDO010000001.1"/>
</dbReference>
<dbReference type="Gene3D" id="2.130.10.130">
    <property type="entry name" value="Integrin alpha, N-terminal"/>
    <property type="match status" value="1"/>
</dbReference>
<gene>
    <name evidence="7" type="ORF">POL67_15700</name>
</gene>
<evidence type="ECO:0000256" key="1">
    <source>
        <dbReference type="ARBA" id="ARBA00004613"/>
    </source>
</evidence>
<feature type="compositionally biased region" description="Gly residues" evidence="5">
    <location>
        <begin position="2173"/>
        <end position="2182"/>
    </location>
</feature>
<keyword evidence="3" id="KW-0677">Repeat</keyword>
<keyword evidence="2" id="KW-0964">Secreted</keyword>
<dbReference type="PANTHER" id="PTHR32305:SF15">
    <property type="entry name" value="PROTEIN RHSA-RELATED"/>
    <property type="match status" value="1"/>
</dbReference>
<comment type="caution">
    <text evidence="7">The sequence shown here is derived from an EMBL/GenBank/DDBJ whole genome shotgun (WGS) entry which is preliminary data.</text>
</comment>
<keyword evidence="8" id="KW-1185">Reference proteome</keyword>
<dbReference type="InterPro" id="IPR056823">
    <property type="entry name" value="TEN-like_YD-shell"/>
</dbReference>
<evidence type="ECO:0000259" key="6">
    <source>
        <dbReference type="Pfam" id="PF25023"/>
    </source>
</evidence>
<feature type="region of interest" description="Disordered" evidence="5">
    <location>
        <begin position="2173"/>
        <end position="2220"/>
    </location>
</feature>
<evidence type="ECO:0000313" key="8">
    <source>
        <dbReference type="Proteomes" id="UP001221411"/>
    </source>
</evidence>
<dbReference type="PANTHER" id="PTHR32305">
    <property type="match status" value="1"/>
</dbReference>
<protein>
    <submittedName>
        <fullName evidence="7">Polymorphic toxin-type HINT domain-containing protein</fullName>
    </submittedName>
</protein>
<evidence type="ECO:0000256" key="3">
    <source>
        <dbReference type="ARBA" id="ARBA00022737"/>
    </source>
</evidence>
<evidence type="ECO:0000256" key="5">
    <source>
        <dbReference type="SAM" id="MobiDB-lite"/>
    </source>
</evidence>
<dbReference type="Proteomes" id="UP001221411">
    <property type="component" value="Unassembled WGS sequence"/>
</dbReference>
<dbReference type="Pfam" id="PF25023">
    <property type="entry name" value="TEN_YD-shell"/>
    <property type="match status" value="1"/>
</dbReference>
<dbReference type="InterPro" id="IPR003284">
    <property type="entry name" value="Sal_SpvB"/>
</dbReference>
<reference evidence="7 8" key="1">
    <citation type="submission" date="2022-11" db="EMBL/GenBank/DDBJ databases">
        <title>Minimal conservation of predation-associated metabolite biosynthetic gene clusters underscores biosynthetic potential of Myxococcota including descriptions for ten novel species: Archangium lansinium sp. nov., Myxococcus landrumus sp. nov., Nannocystis bai.</title>
        <authorList>
            <person name="Ahearne A."/>
            <person name="Stevens C."/>
            <person name="Dowd S."/>
        </authorList>
    </citation>
    <scope>NUCLEOTIDE SEQUENCE [LARGE SCALE GENOMIC DNA]</scope>
    <source>
        <strain evidence="7 8">RJM3</strain>
    </source>
</reference>
<dbReference type="InterPro" id="IPR022385">
    <property type="entry name" value="Rhs_assc_core"/>
</dbReference>
<evidence type="ECO:0000313" key="7">
    <source>
        <dbReference type="EMBL" id="MDC0742795.1"/>
    </source>
</evidence>
<comment type="subcellular location">
    <subcellularLocation>
        <location evidence="1">Secreted</location>
    </subcellularLocation>
</comment>
<dbReference type="InterPro" id="IPR036844">
    <property type="entry name" value="Hint_dom_sf"/>
</dbReference>
<sequence>MPRRPLLRAIRQGRGTRPRKGSGMLFSSASRHRAARLEQASASRCVSPSTRGGLPGQARSTCWFGAILALGLVGCLADTGDASGQAVAPSEEGVTSTDTAALEATEDTRTCASGFAYSFACHSMQPTNVCPQAGTAPCSPYESDYDPECSIASYGQRQEHLTLTGYYKQVKVCTPDEGGGPPVCDWEPQAFLHTSCAAHAESEIARLSYGDAAMVTYTANQGPILEHYPTKPSASCDITYDGWLSLARPVHASCRHANHPLAPSSECGTELRRSAPGSTLAQAKQEAQSAWEVLGGVGPVPLSTEPFCPSDLGTLPTDRQNGETPGAIEGAASVSPTGAAQYSIPLWVPEGRAGLAPELELSYSSQGGNGLLGVGFSLSGLSQITLCPKTMAQDGEAQDVQFSSDDRFCLDGQRLVAVHGPYGADGTEYRLENNPFTKIVGVGSFGGVGPEMFRAYLKDGNILTFGGSGKYLGGLRVTVARSSSGPVESVEGEHYAWPVARMEDRAGNYIDYDYATSVVNGAELWPTQIRWTGNTGAGLAPQRSVRFVYEERPDIQENYVNGLKIRSPRRLKRLEMWGPSPNQPALLRSYDFAYANTSISGLSQLTQVKECDGTGACKRPTTFEWTQGSWDFEREETTISLDPFTIGSTEVSYVELFAAKTDPLRGDQLILHRNDGRWEVASSVFQDEDPNISDVSPRFVDTDASGGAEMFKVAVPGGGGAKRWMRFNIFNGQMGWDGMDGESSTMWQSFTEPYDPPLYFADLEGDGLPEALRIVKTPEAFIWAFRPNTQGTLGEYFQLPSLRAPWANDGFAQAYSAHIEGSSRTSLLVAEKDAFADGKNYLTALELRGGNLWQHPTTLEAFTEGQPKPRYWFADINGDGLADALRFTPEGGAPVVHINTGNGFRAGESHYIAVGYQAGRFYPWQKQDPPGIYTADLNFDGKQDVLIAQKYRPDGQSRDHWVMMQSTRYGFEGRILLDVPLGAIGLPFLAMNTAKFVTLGDFNNDGLTDILQSETVNGSRRVVKYLRKGPRPDVLTAVRDGNGARAEYSHQTRQQTGFDVTADSGWTVRQQAPAPTSTSVVNELRLDDGKGGLNRYTYRYSGGRIDRLRGFLGYVTHTVTDEQTGAIVYTVYDLSSSARVGTAYPLAGKPVYSRSWVKLETGWTQVTETSTHYEVTQEANGHVFFAWPQHITRVDVQLPPGQTLSVPNYFSLHPSYSWLPGRIPPPFIAGAVITTGADVEQVYDADGNLTSKLTKGMYGGQYTGEEQQITTTFKPRDAANWLIGLPEMRYTTHRMDASTAATRTVGFDYYPTGLLKTETVEPWGHLDAYLRTEYQRNAFGLPMQVTATNFRGQSRADSIGYDSLEQMFPTTVTNTLGHTTLTEYHPGLGVVTAETSPNGLRTKSQYDGFGRLRVADSPDEADTTLHYGWGSDGLAEILTQHADGSSSLLRLDKLGREVETRTTGFDGQPVIQRKVYDALGRRTAVSVPRRSDEPEQLTSFAYDKLGRLLLETHPDGTKVEHVYSIDRTDTIDARNAVSYVLYDAAGRVVESAEGAFGSATLRTRYVYAPFNLPKQVQIFEGAEVRQTSKLGYDILGRRTLLEEYYGASATAGYREQSVYEDGLGRRVRDINAEGETISDFDALGRIVHKDSPDFDVDYTWDNAPGAGIGRLATYLSFDEGVRVDYSYDAFGHLSQSSWDVADPLVSGARNTHVVHYSYDGLGRLAEVEYPEVPNHARFFARYGYTDFGHLKEVTDGSGQLFWRAEGINARGQLTDERFGNDVTSHRVFDPLRHVLRQINTQNSANEAVQQLGFDFDANGNLTLRTDGVAQLHESFGYNPSLNRLESWSVAPLQAPESPFATHNFHYDGLGRLYAREVLLGDPAKALTIDYDGSGAHNPYAPISSNLGSYDYDGNGNQIEGPQRHVDYTAFGLPRQISTWTTTTRYHYGPGNKRLLKNASSGEVTTYIEDLYERRYRTDAVAHVFHVLAGGRTVAEVVWKEQGGSILDEEVNYLHDDHLGSPAAITDESGAVKEYLRFDPFGARADVDNPALPAGAVASGDVRQGFTGHEMEDELGLINMKGRIYDPKSGHFLSRDPMVQSPFSPWSYNRYAYVGYNPLSVTDPTGFAGDPTHGGDLCYPSCPTDSGGSDPTIGIPIPTPFGVIVITVSLDVGSGGGSNGPSRGGRSPQRADENGGMATEDAEPTRGGQSNGGDPRSGWQKFKDGHYVGTGFGEDAAMYYANLTTDPDATVGDLVVGWTGGLFASLWTRDTYFDTASTLMTAGGLNNLLKNAAKGASEGLLSTCKGGKCADLINCFVAGTPILTPDGARAIESLQAGEIIVSRDTETPPGEWQSPSAVAILSEARRSDAADRPFDGEARTPSFDDVVWVLAHEGHRASHVVLREVRAGARVAFQGRVYETRRSGKGLEIRATGETLQRIRQTMRHGATRLVELTVRTSRGEHRQVGTAEHPFYVPARRAFLAMTELQPGMALLGEGGQLVEVVAVQPRATSDEVFNFEVEGTHTYFVCDGAASSCELVHNDCAPKPGVTQMYTPKPNGVPRQWTPSGRQLIEEPAVSKALDKLRPEVRQGVDDALEMLAFDKPGLNQHALGGNRAGQWAMDIRGTGAGRGAGRIIYEYLKDGSIRLVEVLTKHNY</sequence>
<evidence type="ECO:0000256" key="2">
    <source>
        <dbReference type="ARBA" id="ARBA00022525"/>
    </source>
</evidence>
<dbReference type="Gene3D" id="2.170.16.10">
    <property type="entry name" value="Hedgehog/Intein (Hint) domain"/>
    <property type="match status" value="2"/>
</dbReference>
<dbReference type="SUPFAM" id="SSF69318">
    <property type="entry name" value="Integrin alpha N-terminal domain"/>
    <property type="match status" value="1"/>
</dbReference>
<dbReference type="EMBL" id="JAQNDO010000001">
    <property type="protein sequence ID" value="MDC0742795.1"/>
    <property type="molecule type" value="Genomic_DNA"/>
</dbReference>
<organism evidence="7 8">
    <name type="scientific">Polyangium mundeleinium</name>
    <dbReference type="NCBI Taxonomy" id="2995306"/>
    <lineage>
        <taxon>Bacteria</taxon>
        <taxon>Pseudomonadati</taxon>
        <taxon>Myxococcota</taxon>
        <taxon>Polyangia</taxon>
        <taxon>Polyangiales</taxon>
        <taxon>Polyangiaceae</taxon>
        <taxon>Polyangium</taxon>
    </lineage>
</organism>